<protein>
    <submittedName>
        <fullName evidence="1">Uncharacterized protein</fullName>
    </submittedName>
</protein>
<dbReference type="Proteomes" id="UP000214646">
    <property type="component" value="Unassembled WGS sequence"/>
</dbReference>
<proteinExistence type="predicted"/>
<name>A0A225DVL0_9BACT</name>
<gene>
    <name evidence="1" type="ORF">FRUB_01911</name>
</gene>
<accession>A0A225DVL0</accession>
<evidence type="ECO:0000313" key="2">
    <source>
        <dbReference type="Proteomes" id="UP000214646"/>
    </source>
</evidence>
<dbReference type="RefSeq" id="WP_088253294.1">
    <property type="nucleotide sequence ID" value="NZ_NIDE01000002.1"/>
</dbReference>
<sequence length="163" mass="18473">MSANGRNWLQAATRAEPVPLAVELPAAVEETEPGEDVHPSRAYGGVWSRRDRTHTVEFRFLDPEKPDESFDYNYLPRVSWHKGKGEIALIFDTLGLTVRIRGLNLVELKERLRQHLVTWVQEQGNDPVATKLAREEARTAGQELVLVQEIGIEPHKVPSDVPY</sequence>
<evidence type="ECO:0000313" key="1">
    <source>
        <dbReference type="EMBL" id="OWK45580.1"/>
    </source>
</evidence>
<dbReference type="AlphaFoldDB" id="A0A225DVL0"/>
<keyword evidence="2" id="KW-1185">Reference proteome</keyword>
<dbReference type="EMBL" id="NIDE01000002">
    <property type="protein sequence ID" value="OWK45580.1"/>
    <property type="molecule type" value="Genomic_DNA"/>
</dbReference>
<comment type="caution">
    <text evidence="1">The sequence shown here is derived from an EMBL/GenBank/DDBJ whole genome shotgun (WGS) entry which is preliminary data.</text>
</comment>
<organism evidence="1 2">
    <name type="scientific">Fimbriiglobus ruber</name>
    <dbReference type="NCBI Taxonomy" id="1908690"/>
    <lineage>
        <taxon>Bacteria</taxon>
        <taxon>Pseudomonadati</taxon>
        <taxon>Planctomycetota</taxon>
        <taxon>Planctomycetia</taxon>
        <taxon>Gemmatales</taxon>
        <taxon>Gemmataceae</taxon>
        <taxon>Fimbriiglobus</taxon>
    </lineage>
</organism>
<reference evidence="2" key="1">
    <citation type="submission" date="2017-06" db="EMBL/GenBank/DDBJ databases">
        <title>Genome analysis of Fimbriiglobus ruber SP5, the first member of the order Planctomycetales with confirmed chitinolytic capability.</title>
        <authorList>
            <person name="Ravin N.V."/>
            <person name="Rakitin A.L."/>
            <person name="Ivanova A.A."/>
            <person name="Beletsky A.V."/>
            <person name="Kulichevskaya I.S."/>
            <person name="Mardanov A.V."/>
            <person name="Dedysh S.N."/>
        </authorList>
    </citation>
    <scope>NUCLEOTIDE SEQUENCE [LARGE SCALE GENOMIC DNA]</scope>
    <source>
        <strain evidence="2">SP5</strain>
    </source>
</reference>